<reference evidence="6 8" key="1">
    <citation type="submission" date="2017-05" db="EMBL/GenBank/DDBJ databases">
        <title>Chromobacterium violaceum GHPS1 isolated from Hydrocarbon polluted soil in French Guiana display an awesome secondary metabolite arsenal and a battery of drug and heavy-metal-resistance and detoxification of xenobiotics proteins.</title>
        <authorList>
            <person name="Belbahri L."/>
        </authorList>
    </citation>
    <scope>NUCLEOTIDE SEQUENCE [LARGE SCALE GENOMIC DNA]</scope>
    <source>
        <strain evidence="6 8">GHPS1</strain>
    </source>
</reference>
<dbReference type="PANTHER" id="PTHR47506:SF6">
    <property type="entry name" value="HTH-TYPE TRANSCRIPTIONAL REPRESSOR NEMR"/>
    <property type="match status" value="1"/>
</dbReference>
<accession>A0A202B5F0</accession>
<dbReference type="Gene3D" id="1.10.357.10">
    <property type="entry name" value="Tetracycline Repressor, domain 2"/>
    <property type="match status" value="1"/>
</dbReference>
<dbReference type="EMBL" id="UIGR01000001">
    <property type="protein sequence ID" value="SUX33768.1"/>
    <property type="molecule type" value="Genomic_DNA"/>
</dbReference>
<name>A0A1R0MKA4_CHRVL</name>
<feature type="DNA-binding region" description="H-T-H motif" evidence="4">
    <location>
        <begin position="31"/>
        <end position="50"/>
    </location>
</feature>
<evidence type="ECO:0000313" key="6">
    <source>
        <dbReference type="EMBL" id="OVE46645.1"/>
    </source>
</evidence>
<gene>
    <name evidence="7" type="primary">nemR_2</name>
    <name evidence="6" type="ORF">CBW21_17250</name>
    <name evidence="7" type="ORF">NCTC8684_02872</name>
</gene>
<evidence type="ECO:0000313" key="8">
    <source>
        <dbReference type="Proteomes" id="UP000196342"/>
    </source>
</evidence>
<keyword evidence="3" id="KW-0804">Transcription</keyword>
<dbReference type="AlphaFoldDB" id="A0A1R0MKA4"/>
<comment type="caution">
    <text evidence="6">The sequence shown here is derived from an EMBL/GenBank/DDBJ whole genome shotgun (WGS) entry which is preliminary data.</text>
</comment>
<feature type="domain" description="HTH tetR-type" evidence="5">
    <location>
        <begin position="8"/>
        <end position="68"/>
    </location>
</feature>
<dbReference type="SUPFAM" id="SSF48498">
    <property type="entry name" value="Tetracyclin repressor-like, C-terminal domain"/>
    <property type="match status" value="1"/>
</dbReference>
<keyword evidence="2 4" id="KW-0238">DNA-binding</keyword>
<dbReference type="InterPro" id="IPR036271">
    <property type="entry name" value="Tet_transcr_reg_TetR-rel_C_sf"/>
</dbReference>
<dbReference type="PROSITE" id="PS50977">
    <property type="entry name" value="HTH_TETR_2"/>
    <property type="match status" value="1"/>
</dbReference>
<proteinExistence type="predicted"/>
<dbReference type="EMBL" id="NHOO01000016">
    <property type="protein sequence ID" value="OVE46645.1"/>
    <property type="molecule type" value="Genomic_DNA"/>
</dbReference>
<evidence type="ECO:0000256" key="1">
    <source>
        <dbReference type="ARBA" id="ARBA00023015"/>
    </source>
</evidence>
<dbReference type="PRINTS" id="PR00455">
    <property type="entry name" value="HTHTETR"/>
</dbReference>
<sequence>MSRANHSTDTREHLLATGEEIILGKGFAAVGLAEILSAAGVPKGSFYHYFPSKEGYGVEMLRRYFLNYDERLVLLLRPEAGDARECLMAYFNGWLDHHKCTEHSHTCLAVKLAAEVSDLSEPMRETLAEGMGRLIARLADAIRRGQREGSLCTYLEPDELAASLYSLWVGSALLYKVQRSQQPMLNAYRLTETMLIKPDLASCKR</sequence>
<keyword evidence="8" id="KW-1185">Reference proteome</keyword>
<dbReference type="Pfam" id="PF16925">
    <property type="entry name" value="TetR_C_13"/>
    <property type="match status" value="1"/>
</dbReference>
<reference evidence="7 9" key="2">
    <citation type="submission" date="2018-06" db="EMBL/GenBank/DDBJ databases">
        <authorList>
            <consortium name="Pathogen Informatics"/>
            <person name="Doyle S."/>
        </authorList>
    </citation>
    <scope>NUCLEOTIDE SEQUENCE [LARGE SCALE GENOMIC DNA]</scope>
    <source>
        <strain evidence="7 9">NCTC8684</strain>
    </source>
</reference>
<dbReference type="GeneID" id="66364718"/>
<dbReference type="Proteomes" id="UP000196342">
    <property type="component" value="Unassembled WGS sequence"/>
</dbReference>
<organism evidence="6 8">
    <name type="scientific">Chromobacterium violaceum</name>
    <dbReference type="NCBI Taxonomy" id="536"/>
    <lineage>
        <taxon>Bacteria</taxon>
        <taxon>Pseudomonadati</taxon>
        <taxon>Pseudomonadota</taxon>
        <taxon>Betaproteobacteria</taxon>
        <taxon>Neisseriales</taxon>
        <taxon>Chromobacteriaceae</taxon>
        <taxon>Chromobacterium</taxon>
    </lineage>
</organism>
<dbReference type="InterPro" id="IPR011075">
    <property type="entry name" value="TetR_C"/>
</dbReference>
<dbReference type="GO" id="GO:0003677">
    <property type="term" value="F:DNA binding"/>
    <property type="evidence" value="ECO:0007669"/>
    <property type="project" value="UniProtKB-UniRule"/>
</dbReference>
<dbReference type="OMA" id="NQQGYAG"/>
<protein>
    <submittedName>
        <fullName evidence="7">HTH-type transcriptional repressor nemR</fullName>
    </submittedName>
    <submittedName>
        <fullName evidence="6">TetR/AcrR family transcriptional regulator</fullName>
    </submittedName>
</protein>
<keyword evidence="1" id="KW-0805">Transcription regulation</keyword>
<dbReference type="InterPro" id="IPR001647">
    <property type="entry name" value="HTH_TetR"/>
</dbReference>
<evidence type="ECO:0000256" key="3">
    <source>
        <dbReference type="ARBA" id="ARBA00023163"/>
    </source>
</evidence>
<dbReference type="RefSeq" id="WP_011137046.1">
    <property type="nucleotide sequence ID" value="NZ_CP024028.1"/>
</dbReference>
<dbReference type="Pfam" id="PF00440">
    <property type="entry name" value="TetR_N"/>
    <property type="match status" value="1"/>
</dbReference>
<evidence type="ECO:0000259" key="5">
    <source>
        <dbReference type="PROSITE" id="PS50977"/>
    </source>
</evidence>
<evidence type="ECO:0000256" key="4">
    <source>
        <dbReference type="PROSITE-ProRule" id="PRU00335"/>
    </source>
</evidence>
<dbReference type="InterPro" id="IPR009057">
    <property type="entry name" value="Homeodomain-like_sf"/>
</dbReference>
<dbReference type="Proteomes" id="UP000254029">
    <property type="component" value="Unassembled WGS sequence"/>
</dbReference>
<evidence type="ECO:0000256" key="2">
    <source>
        <dbReference type="ARBA" id="ARBA00023125"/>
    </source>
</evidence>
<evidence type="ECO:0000313" key="9">
    <source>
        <dbReference type="Proteomes" id="UP000254029"/>
    </source>
</evidence>
<evidence type="ECO:0000313" key="7">
    <source>
        <dbReference type="EMBL" id="SUX33768.1"/>
    </source>
</evidence>
<dbReference type="PANTHER" id="PTHR47506">
    <property type="entry name" value="TRANSCRIPTIONAL REGULATORY PROTEIN"/>
    <property type="match status" value="1"/>
</dbReference>
<dbReference type="SUPFAM" id="SSF46689">
    <property type="entry name" value="Homeodomain-like"/>
    <property type="match status" value="1"/>
</dbReference>
<accession>A0A1R0MKA4</accession>